<name>A0A699XFC8_TANCI</name>
<feature type="non-terminal residue" evidence="2">
    <location>
        <position position="82"/>
    </location>
</feature>
<gene>
    <name evidence="2" type="ORF">Tci_930378</name>
</gene>
<accession>A0A699XFC8</accession>
<dbReference type="EMBL" id="BKCJ011852607">
    <property type="protein sequence ID" value="GFD58409.1"/>
    <property type="molecule type" value="Genomic_DNA"/>
</dbReference>
<evidence type="ECO:0000313" key="2">
    <source>
        <dbReference type="EMBL" id="GFD58409.1"/>
    </source>
</evidence>
<dbReference type="AlphaFoldDB" id="A0A699XFC8"/>
<reference evidence="2" key="1">
    <citation type="journal article" date="2019" name="Sci. Rep.">
        <title>Draft genome of Tanacetum cinerariifolium, the natural source of mosquito coil.</title>
        <authorList>
            <person name="Yamashiro T."/>
            <person name="Shiraishi A."/>
            <person name="Satake H."/>
            <person name="Nakayama K."/>
        </authorList>
    </citation>
    <scope>NUCLEOTIDE SEQUENCE</scope>
</reference>
<proteinExistence type="predicted"/>
<comment type="caution">
    <text evidence="2">The sequence shown here is derived from an EMBL/GenBank/DDBJ whole genome shotgun (WGS) entry which is preliminary data.</text>
</comment>
<sequence>CHGRPLGCPRRHTGSGSLGYANYGPSLRSALQLKGAADTEGAPDHNPPGRRHTAVVGHDRCCSGYRIRWLHHGAAADRIHRH</sequence>
<protein>
    <submittedName>
        <fullName evidence="2">Uncharacterized protein</fullName>
    </submittedName>
</protein>
<feature type="compositionally biased region" description="Basic residues" evidence="1">
    <location>
        <begin position="1"/>
        <end position="13"/>
    </location>
</feature>
<evidence type="ECO:0000256" key="1">
    <source>
        <dbReference type="SAM" id="MobiDB-lite"/>
    </source>
</evidence>
<feature type="non-terminal residue" evidence="2">
    <location>
        <position position="1"/>
    </location>
</feature>
<organism evidence="2">
    <name type="scientific">Tanacetum cinerariifolium</name>
    <name type="common">Dalmatian daisy</name>
    <name type="synonym">Chrysanthemum cinerariifolium</name>
    <dbReference type="NCBI Taxonomy" id="118510"/>
    <lineage>
        <taxon>Eukaryota</taxon>
        <taxon>Viridiplantae</taxon>
        <taxon>Streptophyta</taxon>
        <taxon>Embryophyta</taxon>
        <taxon>Tracheophyta</taxon>
        <taxon>Spermatophyta</taxon>
        <taxon>Magnoliopsida</taxon>
        <taxon>eudicotyledons</taxon>
        <taxon>Gunneridae</taxon>
        <taxon>Pentapetalae</taxon>
        <taxon>asterids</taxon>
        <taxon>campanulids</taxon>
        <taxon>Asterales</taxon>
        <taxon>Asteraceae</taxon>
        <taxon>Asteroideae</taxon>
        <taxon>Anthemideae</taxon>
        <taxon>Anthemidinae</taxon>
        <taxon>Tanacetum</taxon>
    </lineage>
</organism>
<feature type="region of interest" description="Disordered" evidence="1">
    <location>
        <begin position="1"/>
        <end position="20"/>
    </location>
</feature>